<dbReference type="RefSeq" id="WP_262427518.1">
    <property type="nucleotide sequence ID" value="NZ_JACRTJ010000018.1"/>
</dbReference>
<dbReference type="EC" id="5.2.1.8" evidence="2"/>
<dbReference type="Pfam" id="PF00639">
    <property type="entry name" value="Rotamase"/>
    <property type="match status" value="1"/>
</dbReference>
<dbReference type="SUPFAM" id="SSF54534">
    <property type="entry name" value="FKBP-like"/>
    <property type="match status" value="1"/>
</dbReference>
<keyword evidence="4 6" id="KW-0697">Rotamase</keyword>
<dbReference type="InterPro" id="IPR050245">
    <property type="entry name" value="PrsA_foldase"/>
</dbReference>
<accession>A0ABR7NT88</accession>
<comment type="catalytic activity">
    <reaction evidence="1">
        <text>[protein]-peptidylproline (omega=180) = [protein]-peptidylproline (omega=0)</text>
        <dbReference type="Rhea" id="RHEA:16237"/>
        <dbReference type="Rhea" id="RHEA-COMP:10747"/>
        <dbReference type="Rhea" id="RHEA-COMP:10748"/>
        <dbReference type="ChEBI" id="CHEBI:83833"/>
        <dbReference type="ChEBI" id="CHEBI:83834"/>
        <dbReference type="EC" id="5.2.1.8"/>
    </reaction>
</comment>
<evidence type="ECO:0000259" key="8">
    <source>
        <dbReference type="PROSITE" id="PS50198"/>
    </source>
</evidence>
<evidence type="ECO:0000256" key="2">
    <source>
        <dbReference type="ARBA" id="ARBA00013194"/>
    </source>
</evidence>
<evidence type="ECO:0000256" key="4">
    <source>
        <dbReference type="ARBA" id="ARBA00023110"/>
    </source>
</evidence>
<gene>
    <name evidence="9" type="ORF">H8708_08165</name>
</gene>
<evidence type="ECO:0000256" key="6">
    <source>
        <dbReference type="PROSITE-ProRule" id="PRU00278"/>
    </source>
</evidence>
<evidence type="ECO:0000256" key="3">
    <source>
        <dbReference type="ARBA" id="ARBA00022729"/>
    </source>
</evidence>
<dbReference type="GO" id="GO:0016853">
    <property type="term" value="F:isomerase activity"/>
    <property type="evidence" value="ECO:0007669"/>
    <property type="project" value="UniProtKB-KW"/>
</dbReference>
<evidence type="ECO:0000256" key="5">
    <source>
        <dbReference type="ARBA" id="ARBA00023235"/>
    </source>
</evidence>
<keyword evidence="3 7" id="KW-0732">Signal</keyword>
<dbReference type="EMBL" id="JACRTJ010000018">
    <property type="protein sequence ID" value="MBC8599203.1"/>
    <property type="molecule type" value="Genomic_DNA"/>
</dbReference>
<organism evidence="9 10">
    <name type="scientific">Enterocloster hominis</name>
    <name type="common">ex Liu et al. 2021</name>
    <dbReference type="NCBI Taxonomy" id="2763663"/>
    <lineage>
        <taxon>Bacteria</taxon>
        <taxon>Bacillati</taxon>
        <taxon>Bacillota</taxon>
        <taxon>Clostridia</taxon>
        <taxon>Lachnospirales</taxon>
        <taxon>Lachnospiraceae</taxon>
        <taxon>Enterocloster</taxon>
    </lineage>
</organism>
<reference evidence="9 10" key="1">
    <citation type="submission" date="2020-08" db="EMBL/GenBank/DDBJ databases">
        <title>Genome public.</title>
        <authorList>
            <person name="Liu C."/>
            <person name="Sun Q."/>
        </authorList>
    </citation>
    <scope>NUCLEOTIDE SEQUENCE [LARGE SCALE GENOMIC DNA]</scope>
    <source>
        <strain evidence="9 10">BX10</strain>
    </source>
</reference>
<protein>
    <recommendedName>
        <fullName evidence="2">peptidylprolyl isomerase</fullName>
        <ecNumber evidence="2">5.2.1.8</ecNumber>
    </recommendedName>
</protein>
<dbReference type="PANTHER" id="PTHR47245:SF1">
    <property type="entry name" value="FOLDASE PROTEIN PRSA"/>
    <property type="match status" value="1"/>
</dbReference>
<sequence length="333" mass="37261">MEKKMKKRKSAWICRAAVSMAAMAAAVCLGGCGAVETLYSGKGEKEYGKAETMVILTTERLRYENVYSEEIWTAEVDGGGTAFETVLTGQIHDFLKELKVMSLMAREKEITLSSREKELAKTAAGQYMDDLGSVQAEEFGLTEEKAEALYTDYWTAEKLVETITGDMNLEVSDSEAKVISVAQIQVSDRTRAEEIRSKIQEEGMDFFAAAKEYSEDPEIKKQLWYGLMGEEYEKTAFSMASGEVSPVVEDGGKYYILRCENDYDEAATRVRKEQMIREKRSAAFYSSYQAFQAEHPLTGDEELWQGLTVTGSPAVTADFFEIFETVCAGEEQV</sequence>
<keyword evidence="10" id="KW-1185">Reference proteome</keyword>
<dbReference type="Gene3D" id="3.10.50.40">
    <property type="match status" value="1"/>
</dbReference>
<dbReference type="PROSITE" id="PS50198">
    <property type="entry name" value="PPIC_PPIASE_2"/>
    <property type="match status" value="1"/>
</dbReference>
<comment type="caution">
    <text evidence="9">The sequence shown here is derived from an EMBL/GenBank/DDBJ whole genome shotgun (WGS) entry which is preliminary data.</text>
</comment>
<keyword evidence="5 6" id="KW-0413">Isomerase</keyword>
<name>A0ABR7NT88_9FIRM</name>
<dbReference type="InterPro" id="IPR000297">
    <property type="entry name" value="PPIase_PpiC"/>
</dbReference>
<evidence type="ECO:0000313" key="9">
    <source>
        <dbReference type="EMBL" id="MBC8599203.1"/>
    </source>
</evidence>
<feature type="chain" id="PRO_5045518197" description="peptidylprolyl isomerase" evidence="7">
    <location>
        <begin position="25"/>
        <end position="333"/>
    </location>
</feature>
<feature type="signal peptide" evidence="7">
    <location>
        <begin position="1"/>
        <end position="24"/>
    </location>
</feature>
<evidence type="ECO:0000256" key="7">
    <source>
        <dbReference type="SAM" id="SignalP"/>
    </source>
</evidence>
<evidence type="ECO:0000313" key="10">
    <source>
        <dbReference type="Proteomes" id="UP000647491"/>
    </source>
</evidence>
<evidence type="ECO:0000256" key="1">
    <source>
        <dbReference type="ARBA" id="ARBA00000971"/>
    </source>
</evidence>
<feature type="domain" description="PpiC" evidence="8">
    <location>
        <begin position="176"/>
        <end position="261"/>
    </location>
</feature>
<dbReference type="PANTHER" id="PTHR47245">
    <property type="entry name" value="PEPTIDYLPROLYL ISOMERASE"/>
    <property type="match status" value="1"/>
</dbReference>
<dbReference type="Proteomes" id="UP000647491">
    <property type="component" value="Unassembled WGS sequence"/>
</dbReference>
<proteinExistence type="predicted"/>
<dbReference type="InterPro" id="IPR046357">
    <property type="entry name" value="PPIase_dom_sf"/>
</dbReference>